<evidence type="ECO:0000313" key="5">
    <source>
        <dbReference type="Proteomes" id="UP001172155"/>
    </source>
</evidence>
<evidence type="ECO:0000256" key="2">
    <source>
        <dbReference type="SAM" id="Phobius"/>
    </source>
</evidence>
<organism evidence="4 5">
    <name type="scientific">Schizothecium vesticola</name>
    <dbReference type="NCBI Taxonomy" id="314040"/>
    <lineage>
        <taxon>Eukaryota</taxon>
        <taxon>Fungi</taxon>
        <taxon>Dikarya</taxon>
        <taxon>Ascomycota</taxon>
        <taxon>Pezizomycotina</taxon>
        <taxon>Sordariomycetes</taxon>
        <taxon>Sordariomycetidae</taxon>
        <taxon>Sordariales</taxon>
        <taxon>Schizotheciaceae</taxon>
        <taxon>Schizothecium</taxon>
    </lineage>
</organism>
<name>A0AA40ELC9_9PEZI</name>
<keyword evidence="5" id="KW-1185">Reference proteome</keyword>
<keyword evidence="2" id="KW-0472">Membrane</keyword>
<evidence type="ECO:0000256" key="3">
    <source>
        <dbReference type="SAM" id="SignalP"/>
    </source>
</evidence>
<keyword evidence="2" id="KW-1133">Transmembrane helix</keyword>
<evidence type="ECO:0000313" key="4">
    <source>
        <dbReference type="EMBL" id="KAK0741409.1"/>
    </source>
</evidence>
<dbReference type="Proteomes" id="UP001172155">
    <property type="component" value="Unassembled WGS sequence"/>
</dbReference>
<protein>
    <submittedName>
        <fullName evidence="4">Uncharacterized protein</fullName>
    </submittedName>
</protein>
<evidence type="ECO:0000256" key="1">
    <source>
        <dbReference type="SAM" id="MobiDB-lite"/>
    </source>
</evidence>
<feature type="region of interest" description="Disordered" evidence="1">
    <location>
        <begin position="64"/>
        <end position="91"/>
    </location>
</feature>
<keyword evidence="2" id="KW-0812">Transmembrane</keyword>
<reference evidence="4" key="1">
    <citation type="submission" date="2023-06" db="EMBL/GenBank/DDBJ databases">
        <title>Genome-scale phylogeny and comparative genomics of the fungal order Sordariales.</title>
        <authorList>
            <consortium name="Lawrence Berkeley National Laboratory"/>
            <person name="Hensen N."/>
            <person name="Bonometti L."/>
            <person name="Westerberg I."/>
            <person name="Brannstrom I.O."/>
            <person name="Guillou S."/>
            <person name="Cros-Aarteil S."/>
            <person name="Calhoun S."/>
            <person name="Haridas S."/>
            <person name="Kuo A."/>
            <person name="Mondo S."/>
            <person name="Pangilinan J."/>
            <person name="Riley R."/>
            <person name="LaButti K."/>
            <person name="Andreopoulos B."/>
            <person name="Lipzen A."/>
            <person name="Chen C."/>
            <person name="Yanf M."/>
            <person name="Daum C."/>
            <person name="Ng V."/>
            <person name="Clum A."/>
            <person name="Steindorff A."/>
            <person name="Ohm R."/>
            <person name="Martin F."/>
            <person name="Silar P."/>
            <person name="Natvig D."/>
            <person name="Lalanne C."/>
            <person name="Gautier V."/>
            <person name="Ament-velasquez S.L."/>
            <person name="Kruys A."/>
            <person name="Hutchinson M.I."/>
            <person name="Powell A.J."/>
            <person name="Barry K."/>
            <person name="Miller A.N."/>
            <person name="Grigoriev I.V."/>
            <person name="Debuchy R."/>
            <person name="Gladieux P."/>
            <person name="Thoren M.H."/>
            <person name="Johannesson H."/>
        </authorList>
    </citation>
    <scope>NUCLEOTIDE SEQUENCE</scope>
    <source>
        <strain evidence="4">SMH3187-1</strain>
    </source>
</reference>
<proteinExistence type="predicted"/>
<feature type="compositionally biased region" description="Gly residues" evidence="1">
    <location>
        <begin position="69"/>
        <end position="91"/>
    </location>
</feature>
<dbReference type="AlphaFoldDB" id="A0AA40ELC9"/>
<keyword evidence="3" id="KW-0732">Signal</keyword>
<sequence>MFPTNIALLFIGWFLIAQLFALPLDTGNKPEVRAIYVPSTGSITTNSPTTRMLLRDTKRHWKRDCNANGGDGGSASGAGARAGDGGNGGTCTEPGGKGLSGGEIAGIVVGALAGLCTIVGGGYKLVKWVKMK</sequence>
<feature type="signal peptide" evidence="3">
    <location>
        <begin position="1"/>
        <end position="21"/>
    </location>
</feature>
<feature type="transmembrane region" description="Helical" evidence="2">
    <location>
        <begin position="104"/>
        <end position="126"/>
    </location>
</feature>
<comment type="caution">
    <text evidence="4">The sequence shown here is derived from an EMBL/GenBank/DDBJ whole genome shotgun (WGS) entry which is preliminary data.</text>
</comment>
<accession>A0AA40ELC9</accession>
<dbReference type="EMBL" id="JAUKUD010000006">
    <property type="protein sequence ID" value="KAK0741409.1"/>
    <property type="molecule type" value="Genomic_DNA"/>
</dbReference>
<gene>
    <name evidence="4" type="ORF">B0T18DRAFT_432521</name>
</gene>
<feature type="chain" id="PRO_5041262929" evidence="3">
    <location>
        <begin position="22"/>
        <end position="132"/>
    </location>
</feature>